<feature type="transmembrane region" description="Helical" evidence="8">
    <location>
        <begin position="415"/>
        <end position="437"/>
    </location>
</feature>
<evidence type="ECO:0000256" key="7">
    <source>
        <dbReference type="ARBA" id="ARBA00023136"/>
    </source>
</evidence>
<evidence type="ECO:0000256" key="5">
    <source>
        <dbReference type="ARBA" id="ARBA00022692"/>
    </source>
</evidence>
<gene>
    <name evidence="9" type="ORF">HDG40_003270</name>
</gene>
<comment type="subcellular location">
    <subcellularLocation>
        <location evidence="8">Cell inner membrane</location>
        <topology evidence="8">Multi-pass membrane protein</topology>
    </subcellularLocation>
    <subcellularLocation>
        <location evidence="1">Cell membrane</location>
        <topology evidence="1">Multi-pass membrane protein</topology>
    </subcellularLocation>
</comment>
<dbReference type="PANTHER" id="PTHR30003">
    <property type="entry name" value="L-LACTATE PERMEASE"/>
    <property type="match status" value="1"/>
</dbReference>
<feature type="transmembrane region" description="Helical" evidence="8">
    <location>
        <begin position="169"/>
        <end position="188"/>
    </location>
</feature>
<evidence type="ECO:0000256" key="8">
    <source>
        <dbReference type="RuleBase" id="RU365092"/>
    </source>
</evidence>
<evidence type="ECO:0000256" key="4">
    <source>
        <dbReference type="ARBA" id="ARBA00022475"/>
    </source>
</evidence>
<evidence type="ECO:0000256" key="3">
    <source>
        <dbReference type="ARBA" id="ARBA00022448"/>
    </source>
</evidence>
<keyword evidence="7 8" id="KW-0472">Membrane</keyword>
<dbReference type="GO" id="GO:0005886">
    <property type="term" value="C:plasma membrane"/>
    <property type="evidence" value="ECO:0007669"/>
    <property type="project" value="UniProtKB-SubCell"/>
</dbReference>
<feature type="transmembrane region" description="Helical" evidence="8">
    <location>
        <begin position="351"/>
        <end position="372"/>
    </location>
</feature>
<feature type="transmembrane region" description="Helical" evidence="8">
    <location>
        <begin position="384"/>
        <end position="403"/>
    </location>
</feature>
<dbReference type="NCBIfam" id="TIGR00795">
    <property type="entry name" value="lctP"/>
    <property type="match status" value="1"/>
</dbReference>
<keyword evidence="5 8" id="KW-0812">Transmembrane</keyword>
<reference evidence="9 10" key="1">
    <citation type="submission" date="2020-08" db="EMBL/GenBank/DDBJ databases">
        <title>Genomic Encyclopedia of Type Strains, Phase IV (KMG-V): Genome sequencing to study the core and pangenomes of soil and plant-associated prokaryotes.</title>
        <authorList>
            <person name="Whitman W."/>
        </authorList>
    </citation>
    <scope>NUCLEOTIDE SEQUENCE [LARGE SCALE GENOMIC DNA]</scope>
    <source>
        <strain evidence="9 10">JPY158</strain>
    </source>
</reference>
<name>A0A7W8Q7G6_PARAM</name>
<feature type="transmembrane region" description="Helical" evidence="8">
    <location>
        <begin position="72"/>
        <end position="94"/>
    </location>
</feature>
<keyword evidence="6 8" id="KW-1133">Transmembrane helix</keyword>
<keyword evidence="4" id="KW-1003">Cell membrane</keyword>
<dbReference type="AlphaFoldDB" id="A0A7W8Q7G6"/>
<feature type="transmembrane region" description="Helical" evidence="8">
    <location>
        <begin position="253"/>
        <end position="270"/>
    </location>
</feature>
<accession>A0A7W8Q7G6</accession>
<protein>
    <recommendedName>
        <fullName evidence="8">L-lactate permease</fullName>
    </recommendedName>
</protein>
<comment type="caution">
    <text evidence="9">The sequence shown here is derived from an EMBL/GenBank/DDBJ whole genome shotgun (WGS) entry which is preliminary data.</text>
</comment>
<keyword evidence="8" id="KW-0997">Cell inner membrane</keyword>
<feature type="transmembrane region" description="Helical" evidence="8">
    <location>
        <begin position="14"/>
        <end position="35"/>
    </location>
</feature>
<feature type="transmembrane region" description="Helical" evidence="8">
    <location>
        <begin position="225"/>
        <end position="247"/>
    </location>
</feature>
<comment type="similarity">
    <text evidence="2 8">Belongs to the lactate permease family.</text>
</comment>
<sequence>MMFHQLLTPVGNSLFPSFIVAALPIIVVLALLGWARRPAWQASLAGLIVGLIVAILVWQFPVGLAFNSVAAGIVFAIWPVMWIVFTAILLYNIAQRSGRFEAFRLWMIENLPNDRRIVLVVVGFSFGALLEGISGFGTPVAITSSLLIMLGFPALEALIFTLIFNTAPVAFGALGVPITVLGAVTHLPSDVLGKMVGRQLPFFAVLLPFYVIGVYAGFRNMLRIWPVLLVSGLSFALTQFVVSNFVNYSLTDVLSSLVSLILTVAFLRVWKPAADPKFAINVDRINEVRGKIGGAQGWYPWIIVSVVVIIWTIARIFTIGEVKVPWPGLDKAVFITLYNAPYGAIWDFQPLATGTAILVAAIITALIVRLPVAEFGKAIADTWVQTRIAILTVATIVGLAYLMNYSGLNYTLGLGVASVGPVFPLVSAFLGWVAVFLSGSDTSGNALFGNLQVVAAKQLNLNPVLMAATNSSGGVMGKMISPQNISTGVATTELKGKEGVVFAKTFKHSILLTVLLGVLVWAQQNFLQWMIPQ</sequence>
<dbReference type="EMBL" id="JACHDD010000005">
    <property type="protein sequence ID" value="MBB5425116.1"/>
    <property type="molecule type" value="Genomic_DNA"/>
</dbReference>
<dbReference type="PANTHER" id="PTHR30003:SF0">
    <property type="entry name" value="GLYCOLATE PERMEASE GLCA-RELATED"/>
    <property type="match status" value="1"/>
</dbReference>
<feature type="transmembrane region" description="Helical" evidence="8">
    <location>
        <begin position="42"/>
        <end position="60"/>
    </location>
</feature>
<evidence type="ECO:0000256" key="2">
    <source>
        <dbReference type="ARBA" id="ARBA00010100"/>
    </source>
</evidence>
<organism evidence="9 10">
    <name type="scientific">Paraburkholderia atlantica</name>
    <dbReference type="NCBI Taxonomy" id="2654982"/>
    <lineage>
        <taxon>Bacteria</taxon>
        <taxon>Pseudomonadati</taxon>
        <taxon>Pseudomonadota</taxon>
        <taxon>Betaproteobacteria</taxon>
        <taxon>Burkholderiales</taxon>
        <taxon>Burkholderiaceae</taxon>
        <taxon>Paraburkholderia</taxon>
    </lineage>
</organism>
<feature type="transmembrane region" description="Helical" evidence="8">
    <location>
        <begin position="200"/>
        <end position="218"/>
    </location>
</feature>
<dbReference type="InterPro" id="IPR003804">
    <property type="entry name" value="Lactate_perm"/>
</dbReference>
<dbReference type="Proteomes" id="UP000592780">
    <property type="component" value="Unassembled WGS sequence"/>
</dbReference>
<evidence type="ECO:0000313" key="10">
    <source>
        <dbReference type="Proteomes" id="UP000592780"/>
    </source>
</evidence>
<keyword evidence="3 8" id="KW-0813">Transport</keyword>
<comment type="function">
    <text evidence="8">Uptake of L-lactate across the membrane. Can also transport D-lactate and glycolate.</text>
</comment>
<evidence type="ECO:0000313" key="9">
    <source>
        <dbReference type="EMBL" id="MBB5425116.1"/>
    </source>
</evidence>
<feature type="transmembrane region" description="Helical" evidence="8">
    <location>
        <begin position="140"/>
        <end position="162"/>
    </location>
</feature>
<dbReference type="GO" id="GO:0015295">
    <property type="term" value="F:solute:proton symporter activity"/>
    <property type="evidence" value="ECO:0007669"/>
    <property type="project" value="TreeGrafter"/>
</dbReference>
<evidence type="ECO:0000256" key="1">
    <source>
        <dbReference type="ARBA" id="ARBA00004651"/>
    </source>
</evidence>
<dbReference type="GO" id="GO:0015129">
    <property type="term" value="F:lactate transmembrane transporter activity"/>
    <property type="evidence" value="ECO:0007669"/>
    <property type="project" value="UniProtKB-UniRule"/>
</dbReference>
<feature type="transmembrane region" description="Helical" evidence="8">
    <location>
        <begin position="298"/>
        <end position="317"/>
    </location>
</feature>
<proteinExistence type="inferred from homology"/>
<feature type="transmembrane region" description="Helical" evidence="8">
    <location>
        <begin position="115"/>
        <end position="134"/>
    </location>
</feature>
<keyword evidence="10" id="KW-1185">Reference proteome</keyword>
<evidence type="ECO:0000256" key="6">
    <source>
        <dbReference type="ARBA" id="ARBA00022989"/>
    </source>
</evidence>
<dbReference type="Pfam" id="PF02652">
    <property type="entry name" value="Lactate_perm"/>
    <property type="match status" value="1"/>
</dbReference>
<feature type="transmembrane region" description="Helical" evidence="8">
    <location>
        <begin position="510"/>
        <end position="531"/>
    </location>
</feature>